<reference evidence="12 13" key="1">
    <citation type="submission" date="2021-06" db="EMBL/GenBank/DDBJ databases">
        <title>Caerostris extrusa draft genome.</title>
        <authorList>
            <person name="Kono N."/>
            <person name="Arakawa K."/>
        </authorList>
    </citation>
    <scope>NUCLEOTIDE SEQUENCE [LARGE SCALE GENOMIC DNA]</scope>
</reference>
<feature type="transmembrane region" description="Helical" evidence="10">
    <location>
        <begin position="6"/>
        <end position="25"/>
    </location>
</feature>
<evidence type="ECO:0000313" key="13">
    <source>
        <dbReference type="Proteomes" id="UP001054945"/>
    </source>
</evidence>
<feature type="transmembrane region" description="Helical" evidence="10">
    <location>
        <begin position="46"/>
        <end position="64"/>
    </location>
</feature>
<evidence type="ECO:0000259" key="11">
    <source>
        <dbReference type="PROSITE" id="PS50262"/>
    </source>
</evidence>
<name>A0AAV4VKY1_CAEEX</name>
<keyword evidence="8 9" id="KW-0807">Transducer</keyword>
<keyword evidence="13" id="KW-1185">Reference proteome</keyword>
<evidence type="ECO:0000256" key="3">
    <source>
        <dbReference type="ARBA" id="ARBA00022692"/>
    </source>
</evidence>
<evidence type="ECO:0000256" key="2">
    <source>
        <dbReference type="ARBA" id="ARBA00010663"/>
    </source>
</evidence>
<evidence type="ECO:0000256" key="1">
    <source>
        <dbReference type="ARBA" id="ARBA00004141"/>
    </source>
</evidence>
<evidence type="ECO:0000256" key="10">
    <source>
        <dbReference type="SAM" id="Phobius"/>
    </source>
</evidence>
<feature type="domain" description="G-protein coupled receptors family 1 profile" evidence="11">
    <location>
        <begin position="1"/>
        <end position="103"/>
    </location>
</feature>
<dbReference type="Proteomes" id="UP001054945">
    <property type="component" value="Unassembled WGS sequence"/>
</dbReference>
<comment type="caution">
    <text evidence="12">The sequence shown here is derived from an EMBL/GenBank/DDBJ whole genome shotgun (WGS) entry which is preliminary data.</text>
</comment>
<comment type="similarity">
    <text evidence="2 9">Belongs to the G-protein coupled receptor 1 family.</text>
</comment>
<dbReference type="InterPro" id="IPR017452">
    <property type="entry name" value="GPCR_Rhodpsn_7TM"/>
</dbReference>
<sequence>MCIVVSYAQAVSVFISAYTLVAISFDRYIAILYPLRPRMTKLQAKLIIVLVWFVALLTPLPTAIMSKLEQPQDWIDRKPNRQYTCMWKHGNPTPKDTTTAWHS</sequence>
<organism evidence="12 13">
    <name type="scientific">Caerostris extrusa</name>
    <name type="common">Bark spider</name>
    <name type="synonym">Caerostris bankana</name>
    <dbReference type="NCBI Taxonomy" id="172846"/>
    <lineage>
        <taxon>Eukaryota</taxon>
        <taxon>Metazoa</taxon>
        <taxon>Ecdysozoa</taxon>
        <taxon>Arthropoda</taxon>
        <taxon>Chelicerata</taxon>
        <taxon>Arachnida</taxon>
        <taxon>Araneae</taxon>
        <taxon>Araneomorphae</taxon>
        <taxon>Entelegynae</taxon>
        <taxon>Araneoidea</taxon>
        <taxon>Araneidae</taxon>
        <taxon>Caerostris</taxon>
    </lineage>
</organism>
<evidence type="ECO:0000256" key="6">
    <source>
        <dbReference type="ARBA" id="ARBA00023136"/>
    </source>
</evidence>
<dbReference type="Pfam" id="PF00001">
    <property type="entry name" value="7tm_1"/>
    <property type="match status" value="1"/>
</dbReference>
<keyword evidence="4 10" id="KW-1133">Transmembrane helix</keyword>
<dbReference type="PROSITE" id="PS50262">
    <property type="entry name" value="G_PROTEIN_RECEP_F1_2"/>
    <property type="match status" value="1"/>
</dbReference>
<dbReference type="PANTHER" id="PTHR24238:SF73">
    <property type="entry name" value="RYAMIDE RECEPTOR"/>
    <property type="match status" value="1"/>
</dbReference>
<dbReference type="InterPro" id="IPR000276">
    <property type="entry name" value="GPCR_Rhodpsn"/>
</dbReference>
<dbReference type="AlphaFoldDB" id="A0AAV4VKY1"/>
<evidence type="ECO:0000256" key="4">
    <source>
        <dbReference type="ARBA" id="ARBA00022989"/>
    </source>
</evidence>
<evidence type="ECO:0000256" key="8">
    <source>
        <dbReference type="ARBA" id="ARBA00023224"/>
    </source>
</evidence>
<dbReference type="Gene3D" id="1.20.1070.10">
    <property type="entry name" value="Rhodopsin 7-helix transmembrane proteins"/>
    <property type="match status" value="1"/>
</dbReference>
<protein>
    <submittedName>
        <fullName evidence="12">RYamide receptor</fullName>
    </submittedName>
</protein>
<keyword evidence="5 9" id="KW-0297">G-protein coupled receptor</keyword>
<dbReference type="GO" id="GO:0008188">
    <property type="term" value="F:neuropeptide receptor activity"/>
    <property type="evidence" value="ECO:0007669"/>
    <property type="project" value="TreeGrafter"/>
</dbReference>
<comment type="subcellular location">
    <subcellularLocation>
        <location evidence="1">Membrane</location>
        <topology evidence="1">Multi-pass membrane protein</topology>
    </subcellularLocation>
</comment>
<dbReference type="PANTHER" id="PTHR24238">
    <property type="entry name" value="G-PROTEIN COUPLED RECEPTOR"/>
    <property type="match status" value="1"/>
</dbReference>
<evidence type="ECO:0000313" key="12">
    <source>
        <dbReference type="EMBL" id="GIY70811.1"/>
    </source>
</evidence>
<dbReference type="SUPFAM" id="SSF81321">
    <property type="entry name" value="Family A G protein-coupled receptor-like"/>
    <property type="match status" value="1"/>
</dbReference>
<keyword evidence="7 9" id="KW-0675">Receptor</keyword>
<dbReference type="GO" id="GO:0005886">
    <property type="term" value="C:plasma membrane"/>
    <property type="evidence" value="ECO:0007669"/>
    <property type="project" value="TreeGrafter"/>
</dbReference>
<accession>A0AAV4VKY1</accession>
<dbReference type="PRINTS" id="PR00237">
    <property type="entry name" value="GPCRRHODOPSN"/>
</dbReference>
<evidence type="ECO:0000256" key="5">
    <source>
        <dbReference type="ARBA" id="ARBA00023040"/>
    </source>
</evidence>
<evidence type="ECO:0000256" key="9">
    <source>
        <dbReference type="RuleBase" id="RU000688"/>
    </source>
</evidence>
<proteinExistence type="inferred from homology"/>
<gene>
    <name evidence="12" type="primary">RYa-R_0</name>
    <name evidence="12" type="ORF">CEXT_245551</name>
</gene>
<keyword evidence="3 9" id="KW-0812">Transmembrane</keyword>
<keyword evidence="6 10" id="KW-0472">Membrane</keyword>
<dbReference type="EMBL" id="BPLR01014724">
    <property type="protein sequence ID" value="GIY70811.1"/>
    <property type="molecule type" value="Genomic_DNA"/>
</dbReference>
<dbReference type="PROSITE" id="PS00237">
    <property type="entry name" value="G_PROTEIN_RECEP_F1_1"/>
    <property type="match status" value="1"/>
</dbReference>
<evidence type="ECO:0000256" key="7">
    <source>
        <dbReference type="ARBA" id="ARBA00023170"/>
    </source>
</evidence>